<dbReference type="InterPro" id="IPR011006">
    <property type="entry name" value="CheY-like_superfamily"/>
</dbReference>
<dbReference type="InterPro" id="IPR001789">
    <property type="entry name" value="Sig_transdc_resp-reg_receiver"/>
</dbReference>
<dbReference type="PIRSF" id="PIRSF036382">
    <property type="entry name" value="RR_antiterm"/>
    <property type="match status" value="1"/>
</dbReference>
<dbReference type="Proteomes" id="UP000182135">
    <property type="component" value="Unassembled WGS sequence"/>
</dbReference>
<evidence type="ECO:0000256" key="2">
    <source>
        <dbReference type="ARBA" id="ARBA00024867"/>
    </source>
</evidence>
<dbReference type="SMART" id="SM00448">
    <property type="entry name" value="REC"/>
    <property type="match status" value="1"/>
</dbReference>
<dbReference type="RefSeq" id="WP_027640072.1">
    <property type="nucleotide sequence ID" value="NZ_BAAACD010000011.1"/>
</dbReference>
<dbReference type="InterPro" id="IPR036388">
    <property type="entry name" value="WH-like_DNA-bd_sf"/>
</dbReference>
<dbReference type="GO" id="GO:0003723">
    <property type="term" value="F:RNA binding"/>
    <property type="evidence" value="ECO:0007669"/>
    <property type="project" value="InterPro"/>
</dbReference>
<dbReference type="STRING" id="1529.SAMN04487885_103151"/>
<sequence>MKRTIVIVDDEPITRMDTREILEANGYDVVGEASDGFEAIEVCKKYNPSLVLMDIDMPLLDGIKASKVLSNENLVGGIILVTSFEGKIYIEMAKEVGAFGYIVKPINEKVFIPTVEMCLSKTEEFDKLKKDYDKINNKLNDRKLIEKAKGILVKQLNLNEDEVYNRIRNLSMDRRTTMAEIAKIIIIAYEGNDDRSIM</sequence>
<dbReference type="PANTHER" id="PTHR43228">
    <property type="entry name" value="TWO-COMPONENT RESPONSE REGULATOR"/>
    <property type="match status" value="1"/>
</dbReference>
<dbReference type="Pfam" id="PF03861">
    <property type="entry name" value="ANTAR"/>
    <property type="match status" value="1"/>
</dbReference>
<dbReference type="InterPro" id="IPR008327">
    <property type="entry name" value="Sig_transdc_resp-reg_antiterm"/>
</dbReference>
<name>A0A1I2JW68_9CLOT</name>
<dbReference type="Gene3D" id="3.40.50.2300">
    <property type="match status" value="1"/>
</dbReference>
<dbReference type="InterPro" id="IPR052048">
    <property type="entry name" value="ST_Response_Regulator"/>
</dbReference>
<evidence type="ECO:0000313" key="3">
    <source>
        <dbReference type="EMBL" id="SFF58439.1"/>
    </source>
</evidence>
<keyword evidence="4" id="KW-1185">Reference proteome</keyword>
<evidence type="ECO:0000313" key="4">
    <source>
        <dbReference type="Proteomes" id="UP000182135"/>
    </source>
</evidence>
<dbReference type="Gene3D" id="1.10.10.10">
    <property type="entry name" value="Winged helix-like DNA-binding domain superfamily/Winged helix DNA-binding domain"/>
    <property type="match status" value="1"/>
</dbReference>
<evidence type="ECO:0000256" key="1">
    <source>
        <dbReference type="ARBA" id="ARBA00018672"/>
    </source>
</evidence>
<dbReference type="SMART" id="SM01012">
    <property type="entry name" value="ANTAR"/>
    <property type="match status" value="1"/>
</dbReference>
<dbReference type="GeneID" id="90545170"/>
<dbReference type="InterPro" id="IPR005561">
    <property type="entry name" value="ANTAR"/>
</dbReference>
<organism evidence="3 4">
    <name type="scientific">Clostridium cadaveris</name>
    <dbReference type="NCBI Taxonomy" id="1529"/>
    <lineage>
        <taxon>Bacteria</taxon>
        <taxon>Bacillati</taxon>
        <taxon>Bacillota</taxon>
        <taxon>Clostridia</taxon>
        <taxon>Eubacteriales</taxon>
        <taxon>Clostridiaceae</taxon>
        <taxon>Clostridium</taxon>
    </lineage>
</organism>
<dbReference type="PANTHER" id="PTHR43228:SF1">
    <property type="entry name" value="TWO-COMPONENT RESPONSE REGULATOR ARR22"/>
    <property type="match status" value="1"/>
</dbReference>
<gene>
    <name evidence="3" type="ORF">SAMN04487885_103151</name>
</gene>
<dbReference type="GO" id="GO:0000160">
    <property type="term" value="P:phosphorelay signal transduction system"/>
    <property type="evidence" value="ECO:0007669"/>
    <property type="project" value="InterPro"/>
</dbReference>
<dbReference type="OrthoDB" id="9779069at2"/>
<dbReference type="PROSITE" id="PS50921">
    <property type="entry name" value="ANTAR"/>
    <property type="match status" value="1"/>
</dbReference>
<accession>A0A1I2JW68</accession>
<comment type="function">
    <text evidence="2">May play the central regulatory role in sporulation. It may be an element of the effector pathway responsible for the activation of sporulation genes in response to nutritional stress. Spo0A may act in concert with spo0H (a sigma factor) to control the expression of some genes that are critical to the sporulation process.</text>
</comment>
<dbReference type="EMBL" id="FOOE01000003">
    <property type="protein sequence ID" value="SFF58439.1"/>
    <property type="molecule type" value="Genomic_DNA"/>
</dbReference>
<dbReference type="AlphaFoldDB" id="A0A1I2JW68"/>
<dbReference type="SUPFAM" id="SSF52172">
    <property type="entry name" value="CheY-like"/>
    <property type="match status" value="1"/>
</dbReference>
<proteinExistence type="predicted"/>
<dbReference type="PROSITE" id="PS50110">
    <property type="entry name" value="RESPONSE_REGULATORY"/>
    <property type="match status" value="1"/>
</dbReference>
<reference evidence="3 4" key="1">
    <citation type="submission" date="2016-10" db="EMBL/GenBank/DDBJ databases">
        <authorList>
            <person name="de Groot N.N."/>
        </authorList>
    </citation>
    <scope>NUCLEOTIDE SEQUENCE [LARGE SCALE GENOMIC DNA]</scope>
    <source>
        <strain evidence="3 4">NLAE-zl-G419</strain>
    </source>
</reference>
<protein>
    <recommendedName>
        <fullName evidence="1">Stage 0 sporulation protein A homolog</fullName>
    </recommendedName>
</protein>
<dbReference type="eggNOG" id="COG3707">
    <property type="taxonomic scope" value="Bacteria"/>
</dbReference>
<dbReference type="Pfam" id="PF00072">
    <property type="entry name" value="Response_reg"/>
    <property type="match status" value="1"/>
</dbReference>